<dbReference type="GO" id="GO:0004067">
    <property type="term" value="F:asparaginase activity"/>
    <property type="evidence" value="ECO:0007669"/>
    <property type="project" value="UniProtKB-UniRule"/>
</dbReference>
<dbReference type="PANTHER" id="PTHR11707:SF28">
    <property type="entry name" value="60 KDA LYSOPHOSPHOLIPASE"/>
    <property type="match status" value="1"/>
</dbReference>
<dbReference type="PRINTS" id="PR00139">
    <property type="entry name" value="ASNGLNASE"/>
</dbReference>
<comment type="similarity">
    <text evidence="1 7">Belongs to the asparaginase 1 family.</text>
</comment>
<organism evidence="10 11">
    <name type="scientific">Aquabacter spiritensis</name>
    <dbReference type="NCBI Taxonomy" id="933073"/>
    <lineage>
        <taxon>Bacteria</taxon>
        <taxon>Pseudomonadati</taxon>
        <taxon>Pseudomonadota</taxon>
        <taxon>Alphaproteobacteria</taxon>
        <taxon>Hyphomicrobiales</taxon>
        <taxon>Xanthobacteraceae</taxon>
        <taxon>Aquabacter</taxon>
    </lineage>
</organism>
<feature type="domain" description="Asparaginase/glutaminase C-terminal" evidence="9">
    <location>
        <begin position="216"/>
        <end position="327"/>
    </location>
</feature>
<feature type="binding site" evidence="4">
    <location>
        <position position="58"/>
    </location>
    <ligand>
        <name>substrate</name>
    </ligand>
</feature>
<dbReference type="NCBIfam" id="TIGR00520">
    <property type="entry name" value="asnASE_II"/>
    <property type="match status" value="1"/>
</dbReference>
<dbReference type="CDD" id="cd08964">
    <property type="entry name" value="L-asparaginase_II"/>
    <property type="match status" value="1"/>
</dbReference>
<protein>
    <submittedName>
        <fullName evidence="10">L-asparaginase</fullName>
    </submittedName>
</protein>
<dbReference type="PIRSF" id="PIRSF001220">
    <property type="entry name" value="L-ASNase_gatD"/>
    <property type="match status" value="1"/>
</dbReference>
<dbReference type="Pfam" id="PF00710">
    <property type="entry name" value="Asparaginase"/>
    <property type="match status" value="1"/>
</dbReference>
<gene>
    <name evidence="10" type="ORF">EDC64_108127</name>
</gene>
<evidence type="ECO:0000256" key="5">
    <source>
        <dbReference type="PROSITE-ProRule" id="PRU10099"/>
    </source>
</evidence>
<dbReference type="InterPro" id="IPR027475">
    <property type="entry name" value="Asparaginase/glutaminase_AS2"/>
</dbReference>
<dbReference type="AlphaFoldDB" id="A0A4R3LU17"/>
<dbReference type="PIRSF" id="PIRSF500176">
    <property type="entry name" value="L_ASNase"/>
    <property type="match status" value="1"/>
</dbReference>
<dbReference type="InterPro" id="IPR027474">
    <property type="entry name" value="L-asparaginase_N"/>
</dbReference>
<dbReference type="InterPro" id="IPR020827">
    <property type="entry name" value="Asparaginase/glutaminase_AS1"/>
</dbReference>
<proteinExistence type="inferred from homology"/>
<dbReference type="EMBL" id="SMAI01000008">
    <property type="protein sequence ID" value="TCT03961.1"/>
    <property type="molecule type" value="Genomic_DNA"/>
</dbReference>
<feature type="active site" evidence="5">
    <location>
        <position position="12"/>
    </location>
</feature>
<evidence type="ECO:0000256" key="6">
    <source>
        <dbReference type="PROSITE-ProRule" id="PRU10100"/>
    </source>
</evidence>
<dbReference type="SUPFAM" id="SSF53774">
    <property type="entry name" value="Glutaminase/Asparaginase"/>
    <property type="match status" value="1"/>
</dbReference>
<dbReference type="Gene3D" id="3.40.50.40">
    <property type="match status" value="1"/>
</dbReference>
<dbReference type="GO" id="GO:0006528">
    <property type="term" value="P:asparagine metabolic process"/>
    <property type="evidence" value="ECO:0007669"/>
    <property type="project" value="InterPro"/>
</dbReference>
<dbReference type="InterPro" id="IPR037152">
    <property type="entry name" value="L-asparaginase_N_sf"/>
</dbReference>
<evidence type="ECO:0000256" key="2">
    <source>
        <dbReference type="ARBA" id="ARBA00022801"/>
    </source>
</evidence>
<evidence type="ECO:0000259" key="8">
    <source>
        <dbReference type="Pfam" id="PF00710"/>
    </source>
</evidence>
<evidence type="ECO:0000256" key="4">
    <source>
        <dbReference type="PIRSR" id="PIRSR001220-2"/>
    </source>
</evidence>
<feature type="active site" evidence="6">
    <location>
        <position position="95"/>
    </location>
</feature>
<dbReference type="PROSITE" id="PS00144">
    <property type="entry name" value="ASN_GLN_ASE_1"/>
    <property type="match status" value="1"/>
</dbReference>
<dbReference type="FunFam" id="3.40.50.1170:FF:000001">
    <property type="entry name" value="L-asparaginase 2"/>
    <property type="match status" value="1"/>
</dbReference>
<dbReference type="Pfam" id="PF17763">
    <property type="entry name" value="Asparaginase_C"/>
    <property type="match status" value="1"/>
</dbReference>
<dbReference type="InterPro" id="IPR040919">
    <property type="entry name" value="Asparaginase_C"/>
</dbReference>
<dbReference type="InterPro" id="IPR006034">
    <property type="entry name" value="Asparaginase/glutaminase-like"/>
</dbReference>
<comment type="caution">
    <text evidence="10">The sequence shown here is derived from an EMBL/GenBank/DDBJ whole genome shotgun (WGS) entry which is preliminary data.</text>
</comment>
<dbReference type="PROSITE" id="PS00917">
    <property type="entry name" value="ASN_GLN_ASE_2"/>
    <property type="match status" value="1"/>
</dbReference>
<dbReference type="InterPro" id="IPR004550">
    <property type="entry name" value="AsnASE_II"/>
</dbReference>
<keyword evidence="11" id="KW-1185">Reference proteome</keyword>
<dbReference type="Proteomes" id="UP000294664">
    <property type="component" value="Unassembled WGS sequence"/>
</dbReference>
<evidence type="ECO:0000256" key="3">
    <source>
        <dbReference type="PIRSR" id="PIRSR001220-1"/>
    </source>
</evidence>
<feature type="binding site" evidence="4">
    <location>
        <begin position="95"/>
        <end position="96"/>
    </location>
    <ligand>
        <name>substrate</name>
    </ligand>
</feature>
<reference evidence="10 11" key="1">
    <citation type="submission" date="2019-03" db="EMBL/GenBank/DDBJ databases">
        <title>Genomic Encyclopedia of Type Strains, Phase IV (KMG-IV): sequencing the most valuable type-strain genomes for metagenomic binning, comparative biology and taxonomic classification.</title>
        <authorList>
            <person name="Goeker M."/>
        </authorList>
    </citation>
    <scope>NUCLEOTIDE SEQUENCE [LARGE SCALE GENOMIC DNA]</scope>
    <source>
        <strain evidence="10 11">DSM 9035</strain>
    </source>
</reference>
<evidence type="ECO:0000256" key="1">
    <source>
        <dbReference type="ARBA" id="ARBA00010518"/>
    </source>
</evidence>
<name>A0A4R3LU17_9HYPH</name>
<evidence type="ECO:0000313" key="11">
    <source>
        <dbReference type="Proteomes" id="UP000294664"/>
    </source>
</evidence>
<evidence type="ECO:0000259" key="9">
    <source>
        <dbReference type="Pfam" id="PF17763"/>
    </source>
</evidence>
<evidence type="ECO:0000256" key="7">
    <source>
        <dbReference type="RuleBase" id="RU004456"/>
    </source>
</evidence>
<dbReference type="Gene3D" id="3.40.50.1170">
    <property type="entry name" value="L-asparaginase, N-terminal domain"/>
    <property type="match status" value="1"/>
</dbReference>
<feature type="active site" description="O-isoaspartyl threonine intermediate" evidence="3">
    <location>
        <position position="12"/>
    </location>
</feature>
<accession>A0A4R3LU17</accession>
<dbReference type="PROSITE" id="PS51732">
    <property type="entry name" value="ASN_GLN_ASE_3"/>
    <property type="match status" value="1"/>
</dbReference>
<dbReference type="InterPro" id="IPR036152">
    <property type="entry name" value="Asp/glu_Ase-like_sf"/>
</dbReference>
<evidence type="ECO:0000313" key="10">
    <source>
        <dbReference type="EMBL" id="TCT03961.1"/>
    </source>
</evidence>
<keyword evidence="2" id="KW-0378">Hydrolase</keyword>
<dbReference type="PANTHER" id="PTHR11707">
    <property type="entry name" value="L-ASPARAGINASE"/>
    <property type="match status" value="1"/>
</dbReference>
<sequence length="331" mass="33398">MPRIVILATGGTIAGAADARSHAGYNAGQISAAQLVAAVPGLETLARIGTEQIAAIGSQDMNEAVWFKLAERIDALAAQGDVDGDVDGIVVTHGTDTMEETAFFLDLIVGTSKPVVLVGAMRPATAMSADGPLNLLEAVLVALSPEAAGRGPLVVLNDTIHGARDVTKTSTTEVQAFRSPNFGPAGFVSPNGVVFFRPAGPRAPAYKLPPAPPLPRVAIIYAHAGMDATDVRAAVAAGAKGIVLAGVGDGNASRDAIAALADAVMQGVAVVRASRTGSGPVMRNIEVADDACGFAAAGFANPAKARVLLQVLLANGISSPEAVQTAFDGPI</sequence>
<dbReference type="SMART" id="SM00870">
    <property type="entry name" value="Asparaginase"/>
    <property type="match status" value="1"/>
</dbReference>
<dbReference type="InterPro" id="IPR027473">
    <property type="entry name" value="L-asparaginase_C"/>
</dbReference>
<feature type="domain" description="L-asparaginase N-terminal" evidence="8">
    <location>
        <begin position="3"/>
        <end position="197"/>
    </location>
</feature>